<dbReference type="Proteomes" id="UP000280599">
    <property type="component" value="Unassembled WGS sequence"/>
</dbReference>
<protein>
    <submittedName>
        <fullName evidence="1 4">ISPpu14</fullName>
    </submittedName>
</protein>
<evidence type="ECO:0000313" key="5">
    <source>
        <dbReference type="Proteomes" id="UP000037836"/>
    </source>
</evidence>
<dbReference type="Proteomes" id="UP000272471">
    <property type="component" value="Unassembled WGS sequence"/>
</dbReference>
<evidence type="ECO:0000313" key="4">
    <source>
        <dbReference type="EMBL" id="RMQ18353.1"/>
    </source>
</evidence>
<organism evidence="4 6">
    <name type="scientific">Pseudomonas savastanoi pv. glycinea</name>
    <name type="common">Pseudomonas syringae pv. glycinea</name>
    <dbReference type="NCBI Taxonomy" id="318"/>
    <lineage>
        <taxon>Bacteria</taxon>
        <taxon>Pseudomonadati</taxon>
        <taxon>Pseudomonadota</taxon>
        <taxon>Gammaproteobacteria</taxon>
        <taxon>Pseudomonadales</taxon>
        <taxon>Pseudomonadaceae</taxon>
        <taxon>Pseudomonas</taxon>
    </lineage>
</organism>
<dbReference type="EMBL" id="RBPT01000337">
    <property type="protein sequence ID" value="RMO42083.1"/>
    <property type="molecule type" value="Genomic_DNA"/>
</dbReference>
<dbReference type="EMBL" id="LGLO01000051">
    <property type="protein sequence ID" value="KPC44342.1"/>
    <property type="molecule type" value="Genomic_DNA"/>
</dbReference>
<comment type="caution">
    <text evidence="4">The sequence shown here is derived from an EMBL/GenBank/DDBJ whole genome shotgun (WGS) entry which is preliminary data.</text>
</comment>
<evidence type="ECO:0000313" key="2">
    <source>
        <dbReference type="EMBL" id="RMO33227.1"/>
    </source>
</evidence>
<proteinExistence type="predicted"/>
<reference evidence="6 7" key="3">
    <citation type="submission" date="2018-08" db="EMBL/GenBank/DDBJ databases">
        <title>Recombination of ecologically and evolutionarily significant loci maintains genetic cohesion in the Pseudomonas syringae species complex.</title>
        <authorList>
            <person name="Dillon M."/>
            <person name="Thakur S."/>
            <person name="Almeida R.N.D."/>
            <person name="Weir B.S."/>
            <person name="Guttman D.S."/>
        </authorList>
    </citation>
    <scope>NUCLEOTIDE SEQUENCE [LARGE SCALE GENOMIC DNA]</scope>
    <source>
        <strain evidence="4 6">ICMP 4182</strain>
        <strain evidence="2 7">ICMP 6372</strain>
        <strain evidence="3 8">ICMP 867</strain>
    </source>
</reference>
<dbReference type="Proteomes" id="UP000037836">
    <property type="component" value="Unassembled WGS sequence"/>
</dbReference>
<gene>
    <name evidence="1" type="ORF">AC496_5528</name>
    <name evidence="4" type="ORF">ALQ11_102169</name>
    <name evidence="3" type="ORF">ALQ41_102309</name>
    <name evidence="2" type="ORF">ALQ42_102120</name>
</gene>
<dbReference type="EMBL" id="RBPS01000281">
    <property type="protein sequence ID" value="RMO33227.1"/>
    <property type="molecule type" value="Genomic_DNA"/>
</dbReference>
<name>A0A0P9RUS2_PSESG</name>
<evidence type="ECO:0000313" key="1">
    <source>
        <dbReference type="EMBL" id="KPC44342.1"/>
    </source>
</evidence>
<evidence type="ECO:0000313" key="8">
    <source>
        <dbReference type="Proteomes" id="UP000280599"/>
    </source>
</evidence>
<sequence>MSLIQTALPDGHDAYAYMKKLLTLLLTQRASEIGQWLPHY</sequence>
<keyword evidence="5" id="KW-1185">Reference proteome</keyword>
<reference evidence="1" key="1">
    <citation type="submission" date="2015-07" db="EMBL/GenBank/DDBJ databases">
        <authorList>
            <person name="O'Brien H.E."/>
            <person name="Thakur S."/>
            <person name="Gong Y."/>
            <person name="Wang P.W."/>
            <person name="Guttman D.S."/>
        </authorList>
    </citation>
    <scope>NUCLEOTIDE SEQUENCE</scope>
    <source>
        <strain evidence="1">BR1</strain>
    </source>
</reference>
<evidence type="ECO:0000313" key="7">
    <source>
        <dbReference type="Proteomes" id="UP000273536"/>
    </source>
</evidence>
<dbReference type="EMBL" id="RBQX01000105">
    <property type="protein sequence ID" value="RMQ18353.1"/>
    <property type="molecule type" value="Genomic_DNA"/>
</dbReference>
<dbReference type="Proteomes" id="UP000273536">
    <property type="component" value="Unassembled WGS sequence"/>
</dbReference>
<dbReference type="AlphaFoldDB" id="A0A0P9RUS2"/>
<evidence type="ECO:0000313" key="6">
    <source>
        <dbReference type="Proteomes" id="UP000272471"/>
    </source>
</evidence>
<reference evidence="1 5" key="2">
    <citation type="submission" date="2015-10" db="EMBL/GenBank/DDBJ databases">
        <title>Comparative genomics and high-throughput reverse genetic screens identify a new phytobacterial MAMP and an Arabidopsis receptor required for immune elicitation.</title>
        <authorList>
            <person name="Mott G.A."/>
            <person name="Thakur S."/>
            <person name="Wang P.W."/>
            <person name="Desveaux D."/>
            <person name="Guttman D.S."/>
        </authorList>
    </citation>
    <scope>NUCLEOTIDE SEQUENCE [LARGE SCALE GENOMIC DNA]</scope>
    <source>
        <strain evidence="1 5">BR1</strain>
    </source>
</reference>
<evidence type="ECO:0000313" key="3">
    <source>
        <dbReference type="EMBL" id="RMO42083.1"/>
    </source>
</evidence>
<accession>A0A0P9RUS2</accession>